<comment type="caution">
    <text evidence="2">The sequence shown here is derived from an EMBL/GenBank/DDBJ whole genome shotgun (WGS) entry which is preliminary data.</text>
</comment>
<name>A0ABS7LXZ0_9HYPH</name>
<feature type="region of interest" description="Disordered" evidence="1">
    <location>
        <begin position="57"/>
        <end position="110"/>
    </location>
</feature>
<proteinExistence type="predicted"/>
<feature type="compositionally biased region" description="Basic and acidic residues" evidence="1">
    <location>
        <begin position="57"/>
        <end position="69"/>
    </location>
</feature>
<gene>
    <name evidence="2" type="ORF">K6M89_10400</name>
</gene>
<evidence type="ECO:0000313" key="3">
    <source>
        <dbReference type="Proteomes" id="UP000733858"/>
    </source>
</evidence>
<evidence type="ECO:0000313" key="2">
    <source>
        <dbReference type="EMBL" id="MBY4629717.1"/>
    </source>
</evidence>
<feature type="compositionally biased region" description="Basic and acidic residues" evidence="1">
    <location>
        <begin position="76"/>
        <end position="96"/>
    </location>
</feature>
<dbReference type="EMBL" id="JAILYJ010000005">
    <property type="protein sequence ID" value="MBY4629717.1"/>
    <property type="molecule type" value="Genomic_DNA"/>
</dbReference>
<evidence type="ECO:0000256" key="1">
    <source>
        <dbReference type="SAM" id="MobiDB-lite"/>
    </source>
</evidence>
<keyword evidence="3" id="KW-1185">Reference proteome</keyword>
<organism evidence="2 3">
    <name type="scientific">Rhizobium croatiense</name>
    <dbReference type="NCBI Taxonomy" id="2867516"/>
    <lineage>
        <taxon>Bacteria</taxon>
        <taxon>Pseudomonadati</taxon>
        <taxon>Pseudomonadota</taxon>
        <taxon>Alphaproteobacteria</taxon>
        <taxon>Hyphomicrobiales</taxon>
        <taxon>Rhizobiaceae</taxon>
        <taxon>Rhizobium/Agrobacterium group</taxon>
        <taxon>Rhizobium</taxon>
    </lineage>
</organism>
<dbReference type="Proteomes" id="UP000733858">
    <property type="component" value="Unassembled WGS sequence"/>
</dbReference>
<accession>A0ABS7LXZ0</accession>
<protein>
    <submittedName>
        <fullName evidence="2">Uncharacterized protein</fullName>
    </submittedName>
</protein>
<reference evidence="2 3" key="1">
    <citation type="submission" date="2021-08" db="EMBL/GenBank/DDBJ databases">
        <title>Rhizobium croatiense sp. nov. and Rhizobium redzepovicii sp. nov., two new species isolated from nodules of Phaseolus vulgaris in Croatia.</title>
        <authorList>
            <person name="Rajnovic I."/>
            <person name="Ramirez-Bahena M.H."/>
            <person name="Kajic S."/>
            <person name="Igual M.J."/>
            <person name="Peix A."/>
            <person name="Velazquez E."/>
            <person name="Sikora S."/>
        </authorList>
    </citation>
    <scope>NUCLEOTIDE SEQUENCE [LARGE SCALE GENOMIC DNA]</scope>
    <source>
        <strain evidence="2 3">13T</strain>
    </source>
</reference>
<sequence length="110" mass="12147">MPMFHDTAYDCKGKLGQTALFPRGAGQKSRLLPPAFAAGVVSVEFVHGLGNIRNRRERYDQAERGKEAMKASPGAIDKERADAIDQHDRRGEDQHLQRSVASGASMPWAR</sequence>